<gene>
    <name evidence="1" type="ORF">B0H15DRAFT_768484</name>
</gene>
<keyword evidence="2" id="KW-1185">Reference proteome</keyword>
<dbReference type="AlphaFoldDB" id="A0AAD6UGP2"/>
<dbReference type="PANTHER" id="PTHR33481:SF1">
    <property type="entry name" value="ENDONUCLEASE_EXONUCLEASE_PHOSPHATASE DOMAIN-CONTAINING PROTEIN-RELATED"/>
    <property type="match status" value="1"/>
</dbReference>
<reference evidence="1" key="1">
    <citation type="submission" date="2023-03" db="EMBL/GenBank/DDBJ databases">
        <title>Massive genome expansion in bonnet fungi (Mycena s.s.) driven by repeated elements and novel gene families across ecological guilds.</title>
        <authorList>
            <consortium name="Lawrence Berkeley National Laboratory"/>
            <person name="Harder C.B."/>
            <person name="Miyauchi S."/>
            <person name="Viragh M."/>
            <person name="Kuo A."/>
            <person name="Thoen E."/>
            <person name="Andreopoulos B."/>
            <person name="Lu D."/>
            <person name="Skrede I."/>
            <person name="Drula E."/>
            <person name="Henrissat B."/>
            <person name="Morin E."/>
            <person name="Kohler A."/>
            <person name="Barry K."/>
            <person name="LaButti K."/>
            <person name="Morin E."/>
            <person name="Salamov A."/>
            <person name="Lipzen A."/>
            <person name="Mereny Z."/>
            <person name="Hegedus B."/>
            <person name="Baldrian P."/>
            <person name="Stursova M."/>
            <person name="Weitz H."/>
            <person name="Taylor A."/>
            <person name="Grigoriev I.V."/>
            <person name="Nagy L.G."/>
            <person name="Martin F."/>
            <person name="Kauserud H."/>
        </authorList>
    </citation>
    <scope>NUCLEOTIDE SEQUENCE</scope>
    <source>
        <strain evidence="1">CBHHK173m</strain>
    </source>
</reference>
<evidence type="ECO:0000313" key="2">
    <source>
        <dbReference type="Proteomes" id="UP001222325"/>
    </source>
</evidence>
<dbReference type="EMBL" id="JARJCN010000003">
    <property type="protein sequence ID" value="KAJ7102631.1"/>
    <property type="molecule type" value="Genomic_DNA"/>
</dbReference>
<organism evidence="1 2">
    <name type="scientific">Mycena belliarum</name>
    <dbReference type="NCBI Taxonomy" id="1033014"/>
    <lineage>
        <taxon>Eukaryota</taxon>
        <taxon>Fungi</taxon>
        <taxon>Dikarya</taxon>
        <taxon>Basidiomycota</taxon>
        <taxon>Agaricomycotina</taxon>
        <taxon>Agaricomycetes</taxon>
        <taxon>Agaricomycetidae</taxon>
        <taxon>Agaricales</taxon>
        <taxon>Marasmiineae</taxon>
        <taxon>Mycenaceae</taxon>
        <taxon>Mycena</taxon>
    </lineage>
</organism>
<dbReference type="PANTHER" id="PTHR33481">
    <property type="entry name" value="REVERSE TRANSCRIPTASE"/>
    <property type="match status" value="1"/>
</dbReference>
<evidence type="ECO:0000313" key="1">
    <source>
        <dbReference type="EMBL" id="KAJ7102631.1"/>
    </source>
</evidence>
<sequence length="346" mass="37791">METVARSVTEEDGIDEWAVTSNSVFGVEKDVVVCFSTKTTLQPQFFGQKAKRVPERRPNLVINGVVIKPSKSAKLVGVWIDEDLSFKVHAAAMIAKGNEWVATFRRLAQVSKGVALKYVRRLYISICLPRVLYGAEVTLAPTRQRVRGANRLHDGRAVIKKLASIQLRAAKLITGGMSSSPGDLLLAHADLLPVHLLVDKLLQKAALRYATLPPTHPLHAVVANAGRRHVKKHPHALHFLMNAYRDVKQHLVEEIPVARRSLGWSPPIDVSVAPNKEEAKVRALAEPSRVQLFSDGSLIDGFVGAAGVLMVDGVVKRSKGVRLGPAKRYGVYEGEGVGEVLAIECL</sequence>
<proteinExistence type="predicted"/>
<feature type="non-terminal residue" evidence="1">
    <location>
        <position position="346"/>
    </location>
</feature>
<dbReference type="Proteomes" id="UP001222325">
    <property type="component" value="Unassembled WGS sequence"/>
</dbReference>
<protein>
    <submittedName>
        <fullName evidence="1">Uncharacterized protein</fullName>
    </submittedName>
</protein>
<name>A0AAD6UGP2_9AGAR</name>
<comment type="caution">
    <text evidence="1">The sequence shown here is derived from an EMBL/GenBank/DDBJ whole genome shotgun (WGS) entry which is preliminary data.</text>
</comment>
<accession>A0AAD6UGP2</accession>